<evidence type="ECO:0000256" key="1">
    <source>
        <dbReference type="SAM" id="MobiDB-lite"/>
    </source>
</evidence>
<keyword evidence="3" id="KW-1185">Reference proteome</keyword>
<feature type="compositionally biased region" description="Low complexity" evidence="1">
    <location>
        <begin position="238"/>
        <end position="248"/>
    </location>
</feature>
<proteinExistence type="predicted"/>
<feature type="region of interest" description="Disordered" evidence="1">
    <location>
        <begin position="177"/>
        <end position="196"/>
    </location>
</feature>
<evidence type="ECO:0000313" key="2">
    <source>
        <dbReference type="EMBL" id="RPB20335.1"/>
    </source>
</evidence>
<gene>
    <name evidence="2" type="ORF">L211DRAFT_852445</name>
</gene>
<reference evidence="2 3" key="1">
    <citation type="journal article" date="2018" name="Nat. Ecol. Evol.">
        <title>Pezizomycetes genomes reveal the molecular basis of ectomycorrhizal truffle lifestyle.</title>
        <authorList>
            <person name="Murat C."/>
            <person name="Payen T."/>
            <person name="Noel B."/>
            <person name="Kuo A."/>
            <person name="Morin E."/>
            <person name="Chen J."/>
            <person name="Kohler A."/>
            <person name="Krizsan K."/>
            <person name="Balestrini R."/>
            <person name="Da Silva C."/>
            <person name="Montanini B."/>
            <person name="Hainaut M."/>
            <person name="Levati E."/>
            <person name="Barry K.W."/>
            <person name="Belfiori B."/>
            <person name="Cichocki N."/>
            <person name="Clum A."/>
            <person name="Dockter R.B."/>
            <person name="Fauchery L."/>
            <person name="Guy J."/>
            <person name="Iotti M."/>
            <person name="Le Tacon F."/>
            <person name="Lindquist E.A."/>
            <person name="Lipzen A."/>
            <person name="Malagnac F."/>
            <person name="Mello A."/>
            <person name="Molinier V."/>
            <person name="Miyauchi S."/>
            <person name="Poulain J."/>
            <person name="Riccioni C."/>
            <person name="Rubini A."/>
            <person name="Sitrit Y."/>
            <person name="Splivallo R."/>
            <person name="Traeger S."/>
            <person name="Wang M."/>
            <person name="Zifcakova L."/>
            <person name="Wipf D."/>
            <person name="Zambonelli A."/>
            <person name="Paolocci F."/>
            <person name="Nowrousian M."/>
            <person name="Ottonello S."/>
            <person name="Baldrian P."/>
            <person name="Spatafora J.W."/>
            <person name="Henrissat B."/>
            <person name="Nagy L.G."/>
            <person name="Aury J.M."/>
            <person name="Wincker P."/>
            <person name="Grigoriev I.V."/>
            <person name="Bonfante P."/>
            <person name="Martin F.M."/>
        </authorList>
    </citation>
    <scope>NUCLEOTIDE SEQUENCE [LARGE SCALE GENOMIC DNA]</scope>
    <source>
        <strain evidence="2 3">ATCC MYA-4762</strain>
    </source>
</reference>
<dbReference type="OrthoDB" id="5425140at2759"/>
<dbReference type="InParanoid" id="A0A3N4LQR1"/>
<accession>A0A3N4LQR1</accession>
<feature type="compositionally biased region" description="Polar residues" evidence="1">
    <location>
        <begin position="181"/>
        <end position="191"/>
    </location>
</feature>
<sequence>MVRRLPKPNNIVLKEIRNALNKLDIPTYYRGSVSGNGEEGYSYVVANAPETKANYRLGEKLSSEISNKFIGPFDSTIDAQQAELELEAYRWNLLDKKALSVVPFRGYITRLCMRPGKATWGSKCKAIRNTFPDWLKKQIKMTIKDCQIVWTDPAPYTLSQGIQQMSAETRTDLRKLRRIRTASSKPTNKASSKLIYKASRKPTNKASSKLIYRASGKLISKLVRHSRSRPQQQQAGGNNRWNNNNTTPANYTDTYPLFVNLPAPPSFANPISPSALIVSVVVFEEEVDEQSTVVAESDQKIELLLYHVLTQNCEKREVFSLPSPSDSMLAEPVGILHSLTKSPGGQNLLTVWDTGTLLSLVPMSTIKALNLIFVSGSDVAFIVANGSKM</sequence>
<dbReference type="Proteomes" id="UP000267821">
    <property type="component" value="Unassembled WGS sequence"/>
</dbReference>
<name>A0A3N4LQR1_9PEZI</name>
<protein>
    <submittedName>
        <fullName evidence="2">Uncharacterized protein</fullName>
    </submittedName>
</protein>
<evidence type="ECO:0000313" key="3">
    <source>
        <dbReference type="Proteomes" id="UP000267821"/>
    </source>
</evidence>
<feature type="region of interest" description="Disordered" evidence="1">
    <location>
        <begin position="224"/>
        <end position="248"/>
    </location>
</feature>
<dbReference type="AlphaFoldDB" id="A0A3N4LQR1"/>
<dbReference type="EMBL" id="ML121574">
    <property type="protein sequence ID" value="RPB20335.1"/>
    <property type="molecule type" value="Genomic_DNA"/>
</dbReference>
<organism evidence="2 3">
    <name type="scientific">Terfezia boudieri ATCC MYA-4762</name>
    <dbReference type="NCBI Taxonomy" id="1051890"/>
    <lineage>
        <taxon>Eukaryota</taxon>
        <taxon>Fungi</taxon>
        <taxon>Dikarya</taxon>
        <taxon>Ascomycota</taxon>
        <taxon>Pezizomycotina</taxon>
        <taxon>Pezizomycetes</taxon>
        <taxon>Pezizales</taxon>
        <taxon>Pezizaceae</taxon>
        <taxon>Terfezia</taxon>
    </lineage>
</organism>